<evidence type="ECO:0000313" key="3">
    <source>
        <dbReference type="Proteomes" id="UP000515928"/>
    </source>
</evidence>
<gene>
    <name evidence="2" type="ORF">H9L01_03035</name>
</gene>
<protein>
    <submittedName>
        <fullName evidence="2">DegV family protein</fullName>
    </submittedName>
</protein>
<dbReference type="Gene3D" id="3.40.50.10170">
    <property type="match status" value="1"/>
</dbReference>
<dbReference type="GO" id="GO:0008289">
    <property type="term" value="F:lipid binding"/>
    <property type="evidence" value="ECO:0007669"/>
    <property type="project" value="UniProtKB-KW"/>
</dbReference>
<evidence type="ECO:0000256" key="1">
    <source>
        <dbReference type="ARBA" id="ARBA00023121"/>
    </source>
</evidence>
<dbReference type="InterPro" id="IPR050270">
    <property type="entry name" value="DegV_domain_contain"/>
</dbReference>
<dbReference type="Pfam" id="PF02645">
    <property type="entry name" value="DegV"/>
    <property type="match status" value="1"/>
</dbReference>
<proteinExistence type="predicted"/>
<evidence type="ECO:0000313" key="2">
    <source>
        <dbReference type="EMBL" id="QNN61357.1"/>
    </source>
</evidence>
<dbReference type="Proteomes" id="UP000515928">
    <property type="component" value="Chromosome"/>
</dbReference>
<dbReference type="RefSeq" id="WP_187534557.1">
    <property type="nucleotide sequence ID" value="NZ_CBCSHU010000006.1"/>
</dbReference>
<dbReference type="SUPFAM" id="SSF82549">
    <property type="entry name" value="DAK1/DegV-like"/>
    <property type="match status" value="1"/>
</dbReference>
<dbReference type="AlphaFoldDB" id="A0A7G9S0I2"/>
<dbReference type="InterPro" id="IPR043168">
    <property type="entry name" value="DegV_C"/>
</dbReference>
<sequence>MKTAIVIDSGSNYYNEGLEVEGIFAIPLQIIHGDKAYLESVEISVSEVNKLMGQGEMLKTSLPSLGKIEELFIEIKNQGYDRIFGVPITSGISGTINAMVTAAQFADIDFDYIDCFTAAHNELEIALGARKLFDQGKDIPEVKEILDISISDSNTYIIPDDLSHLSRGGRLSPLAAKLGGFLKIKPILHLDKSTKGVIEPFGKVRTMSKAVDTVIADMRKKGVGKGYFITVTDVNNPAELEVTMSKLKSEFPDAEFSTTQLISTVGVHVGVGAIALQYIKLPNV</sequence>
<dbReference type="PROSITE" id="PS51482">
    <property type="entry name" value="DEGV"/>
    <property type="match status" value="1"/>
</dbReference>
<dbReference type="PANTHER" id="PTHR33434">
    <property type="entry name" value="DEGV DOMAIN-CONTAINING PROTEIN DR_1986-RELATED"/>
    <property type="match status" value="1"/>
</dbReference>
<dbReference type="NCBIfam" id="TIGR00762">
    <property type="entry name" value="DegV"/>
    <property type="match status" value="1"/>
</dbReference>
<dbReference type="InterPro" id="IPR003797">
    <property type="entry name" value="DegV"/>
</dbReference>
<dbReference type="KEGG" id="eio:H9L01_03035"/>
<keyword evidence="1" id="KW-0446">Lipid-binding</keyword>
<accession>A0A7G9S0I2</accession>
<reference evidence="2 3" key="1">
    <citation type="submission" date="2020-08" db="EMBL/GenBank/DDBJ databases">
        <title>Genome sequence of Erysipelothrix inopinata DSM 15511T.</title>
        <authorList>
            <person name="Hyun D.-W."/>
            <person name="Bae J.-W."/>
        </authorList>
    </citation>
    <scope>NUCLEOTIDE SEQUENCE [LARGE SCALE GENOMIC DNA]</scope>
    <source>
        <strain evidence="2 3">DSM 15511</strain>
    </source>
</reference>
<dbReference type="EMBL" id="CP060715">
    <property type="protein sequence ID" value="QNN61357.1"/>
    <property type="molecule type" value="Genomic_DNA"/>
</dbReference>
<dbReference type="PANTHER" id="PTHR33434:SF2">
    <property type="entry name" value="FATTY ACID-BINDING PROTEIN TM_1468"/>
    <property type="match status" value="1"/>
</dbReference>
<organism evidence="2 3">
    <name type="scientific">Erysipelothrix inopinata</name>
    <dbReference type="NCBI Taxonomy" id="225084"/>
    <lineage>
        <taxon>Bacteria</taxon>
        <taxon>Bacillati</taxon>
        <taxon>Bacillota</taxon>
        <taxon>Erysipelotrichia</taxon>
        <taxon>Erysipelotrichales</taxon>
        <taxon>Erysipelotrichaceae</taxon>
        <taxon>Erysipelothrix</taxon>
    </lineage>
</organism>
<name>A0A7G9S0I2_9FIRM</name>
<dbReference type="Gene3D" id="3.30.1180.10">
    <property type="match status" value="1"/>
</dbReference>
<keyword evidence="3" id="KW-1185">Reference proteome</keyword>